<organism evidence="2 3">
    <name type="scientific">Candidatus Intestinimonas pullistercoris</name>
    <dbReference type="NCBI Taxonomy" id="2838623"/>
    <lineage>
        <taxon>Bacteria</taxon>
        <taxon>Bacillati</taxon>
        <taxon>Bacillota</taxon>
        <taxon>Clostridia</taxon>
        <taxon>Eubacteriales</taxon>
        <taxon>Intestinimonas</taxon>
    </lineage>
</organism>
<evidence type="ECO:0000313" key="3">
    <source>
        <dbReference type="Proteomes" id="UP000823882"/>
    </source>
</evidence>
<feature type="region of interest" description="Disordered" evidence="1">
    <location>
        <begin position="143"/>
        <end position="162"/>
    </location>
</feature>
<reference evidence="2" key="1">
    <citation type="journal article" date="2021" name="PeerJ">
        <title>Extensive microbial diversity within the chicken gut microbiome revealed by metagenomics and culture.</title>
        <authorList>
            <person name="Gilroy R."/>
            <person name="Ravi A."/>
            <person name="Getino M."/>
            <person name="Pursley I."/>
            <person name="Horton D.L."/>
            <person name="Alikhan N.F."/>
            <person name="Baker D."/>
            <person name="Gharbi K."/>
            <person name="Hall N."/>
            <person name="Watson M."/>
            <person name="Adriaenssens E.M."/>
            <person name="Foster-Nyarko E."/>
            <person name="Jarju S."/>
            <person name="Secka A."/>
            <person name="Antonio M."/>
            <person name="Oren A."/>
            <person name="Chaudhuri R.R."/>
            <person name="La Ragione R."/>
            <person name="Hildebrand F."/>
            <person name="Pallen M.J."/>
        </authorList>
    </citation>
    <scope>NUCLEOTIDE SEQUENCE</scope>
    <source>
        <strain evidence="2">CHK186-1790</strain>
    </source>
</reference>
<accession>A0A9D2P1P2</accession>
<evidence type="ECO:0000256" key="1">
    <source>
        <dbReference type="SAM" id="MobiDB-lite"/>
    </source>
</evidence>
<sequence length="162" mass="17320">MIELLRQWLTGVTCAAMIAALADSLTPAGTVKRIGRMAGGLLLLIAVVQPVLEVDFSALASASVPLELEESELEKTDLEWMKTIIGRETGAYILDKAEELGIPCQGVTVTCAVTEDGVPYPSAVAVSGTLTQAEREELSRAIETDLAIPADRQTYESEDEEP</sequence>
<dbReference type="EMBL" id="DWWJ01000085">
    <property type="protein sequence ID" value="HJC40803.1"/>
    <property type="molecule type" value="Genomic_DNA"/>
</dbReference>
<protein>
    <submittedName>
        <fullName evidence="2">Stage III sporulation protein AF</fullName>
    </submittedName>
</protein>
<dbReference type="AlphaFoldDB" id="A0A9D2P1P2"/>
<evidence type="ECO:0000313" key="2">
    <source>
        <dbReference type="EMBL" id="HJC40803.1"/>
    </source>
</evidence>
<reference evidence="2" key="2">
    <citation type="submission" date="2021-04" db="EMBL/GenBank/DDBJ databases">
        <authorList>
            <person name="Gilroy R."/>
        </authorList>
    </citation>
    <scope>NUCLEOTIDE SEQUENCE</scope>
    <source>
        <strain evidence="2">CHK186-1790</strain>
    </source>
</reference>
<comment type="caution">
    <text evidence="2">The sequence shown here is derived from an EMBL/GenBank/DDBJ whole genome shotgun (WGS) entry which is preliminary data.</text>
</comment>
<name>A0A9D2P1P2_9FIRM</name>
<gene>
    <name evidence="2" type="ORF">H9701_04540</name>
</gene>
<dbReference type="Proteomes" id="UP000823882">
    <property type="component" value="Unassembled WGS sequence"/>
</dbReference>
<proteinExistence type="predicted"/>